<dbReference type="GO" id="GO:0043531">
    <property type="term" value="F:ADP binding"/>
    <property type="evidence" value="ECO:0007669"/>
    <property type="project" value="InterPro"/>
</dbReference>
<keyword evidence="2" id="KW-0677">Repeat</keyword>
<evidence type="ECO:0000256" key="3">
    <source>
        <dbReference type="ARBA" id="ARBA00022821"/>
    </source>
</evidence>
<dbReference type="PANTHER" id="PTHR36766:SF40">
    <property type="entry name" value="DISEASE RESISTANCE PROTEIN RGA3"/>
    <property type="match status" value="1"/>
</dbReference>
<organism evidence="6 7">
    <name type="scientific">Citrus sinensis</name>
    <name type="common">Sweet orange</name>
    <name type="synonym">Citrus aurantium var. sinensis</name>
    <dbReference type="NCBI Taxonomy" id="2711"/>
    <lineage>
        <taxon>Eukaryota</taxon>
        <taxon>Viridiplantae</taxon>
        <taxon>Streptophyta</taxon>
        <taxon>Embryophyta</taxon>
        <taxon>Tracheophyta</taxon>
        <taxon>Spermatophyta</taxon>
        <taxon>Magnoliopsida</taxon>
        <taxon>eudicotyledons</taxon>
        <taxon>Gunneridae</taxon>
        <taxon>Pentapetalae</taxon>
        <taxon>rosids</taxon>
        <taxon>malvids</taxon>
        <taxon>Sapindales</taxon>
        <taxon>Rutaceae</taxon>
        <taxon>Aurantioideae</taxon>
        <taxon>Citrus</taxon>
    </lineage>
</organism>
<dbReference type="Gene3D" id="1.10.8.430">
    <property type="entry name" value="Helical domain of apoptotic protease-activating factors"/>
    <property type="match status" value="1"/>
</dbReference>
<keyword evidence="3" id="KW-0611">Plant defense</keyword>
<dbReference type="Proteomes" id="UP000027120">
    <property type="component" value="Unassembled WGS sequence"/>
</dbReference>
<accession>A0A067DDT6</accession>
<gene>
    <name evidence="6" type="ORF">CISIN_1g039689mg</name>
</gene>
<protein>
    <submittedName>
        <fullName evidence="6">Uncharacterized protein</fullName>
    </submittedName>
</protein>
<dbReference type="SUPFAM" id="SSF52540">
    <property type="entry name" value="P-loop containing nucleoside triphosphate hydrolases"/>
    <property type="match status" value="1"/>
</dbReference>
<dbReference type="FunFam" id="1.10.10.10:FF:000322">
    <property type="entry name" value="Probable disease resistance protein At1g63360"/>
    <property type="match status" value="1"/>
</dbReference>
<evidence type="ECO:0000256" key="1">
    <source>
        <dbReference type="ARBA" id="ARBA00022614"/>
    </source>
</evidence>
<evidence type="ECO:0000259" key="5">
    <source>
        <dbReference type="Pfam" id="PF25019"/>
    </source>
</evidence>
<dbReference type="GO" id="GO:0006952">
    <property type="term" value="P:defense response"/>
    <property type="evidence" value="ECO:0007669"/>
    <property type="project" value="UniProtKB-KW"/>
</dbReference>
<dbReference type="Pfam" id="PF25019">
    <property type="entry name" value="LRR_R13L1-DRL21"/>
    <property type="match status" value="1"/>
</dbReference>
<reference evidence="6 7" key="1">
    <citation type="submission" date="2014-04" db="EMBL/GenBank/DDBJ databases">
        <authorList>
            <consortium name="International Citrus Genome Consortium"/>
            <person name="Gmitter F."/>
            <person name="Chen C."/>
            <person name="Farmerie W."/>
            <person name="Harkins T."/>
            <person name="Desany B."/>
            <person name="Mohiuddin M."/>
            <person name="Kodira C."/>
            <person name="Borodovsky M."/>
            <person name="Lomsadze A."/>
            <person name="Burns P."/>
            <person name="Jenkins J."/>
            <person name="Prochnik S."/>
            <person name="Shu S."/>
            <person name="Chapman J."/>
            <person name="Pitluck S."/>
            <person name="Schmutz J."/>
            <person name="Rokhsar D."/>
        </authorList>
    </citation>
    <scope>NUCLEOTIDE SEQUENCE</scope>
</reference>
<evidence type="ECO:0000313" key="7">
    <source>
        <dbReference type="Proteomes" id="UP000027120"/>
    </source>
</evidence>
<dbReference type="InterPro" id="IPR056789">
    <property type="entry name" value="LRR_R13L1-DRL21"/>
</dbReference>
<evidence type="ECO:0000313" key="6">
    <source>
        <dbReference type="EMBL" id="KDO39680.1"/>
    </source>
</evidence>
<dbReference type="Pfam" id="PF23559">
    <property type="entry name" value="WHD_DRP"/>
    <property type="match status" value="1"/>
</dbReference>
<dbReference type="InterPro" id="IPR032675">
    <property type="entry name" value="LRR_dom_sf"/>
</dbReference>
<dbReference type="SMR" id="A0A067DDT6"/>
<dbReference type="STRING" id="2711.A0A067DDT6"/>
<dbReference type="Gene3D" id="3.80.10.10">
    <property type="entry name" value="Ribonuclease Inhibitor"/>
    <property type="match status" value="3"/>
</dbReference>
<name>A0A067DDT6_CITSI</name>
<dbReference type="InterPro" id="IPR042197">
    <property type="entry name" value="Apaf_helical"/>
</dbReference>
<feature type="domain" description="Disease resistance protein winged helix" evidence="4">
    <location>
        <begin position="98"/>
        <end position="165"/>
    </location>
</feature>
<dbReference type="PANTHER" id="PTHR36766">
    <property type="entry name" value="PLANT BROAD-SPECTRUM MILDEW RESISTANCE PROTEIN RPW8"/>
    <property type="match status" value="1"/>
</dbReference>
<dbReference type="InterPro" id="IPR027417">
    <property type="entry name" value="P-loop_NTPase"/>
</dbReference>
<evidence type="ECO:0000259" key="4">
    <source>
        <dbReference type="Pfam" id="PF23559"/>
    </source>
</evidence>
<dbReference type="InterPro" id="IPR036388">
    <property type="entry name" value="WH-like_DNA-bd_sf"/>
</dbReference>
<dbReference type="EMBL" id="KK786370">
    <property type="protein sequence ID" value="KDO39680.1"/>
    <property type="molecule type" value="Genomic_DNA"/>
</dbReference>
<dbReference type="SUPFAM" id="SSF52058">
    <property type="entry name" value="L domain-like"/>
    <property type="match status" value="2"/>
</dbReference>
<dbReference type="InterPro" id="IPR058922">
    <property type="entry name" value="WHD_DRP"/>
</dbReference>
<proteinExistence type="predicted"/>
<evidence type="ECO:0000256" key="2">
    <source>
        <dbReference type="ARBA" id="ARBA00022737"/>
    </source>
</evidence>
<keyword evidence="7" id="KW-1185">Reference proteome</keyword>
<feature type="domain" description="R13L1/DRL21-like LRR repeat region" evidence="5">
    <location>
        <begin position="285"/>
        <end position="406"/>
    </location>
</feature>
<sequence length="763" mass="87064">MHWECYQKMTVCVCSLNMHQSLKEVGQKIAMKCKGLPLAAKTLGGLLRGKDDPKDWENVLKTEVWDLADDKCDIIPALRVSYHFLPPQLKQCFAYCSLFPKDHEFQKEQIILLWAAEGFLHQENSKRKMEDLGREFVEELHSRSLFHQSTYDASRFVMHDLINDLTRWAAGETCFRMEDTPEGERRQNVLQRLLNLPRLRVFSLRGYNIFELPKAIENLKHLRFLDLSTTKIEILRESINTLYNLHTLLLEDCRRLKKLCKDMGNLTKLHHLNNSNVGSLEEMLMLKSLVHLQGTLEISRLENVKGVGDASEVQLNSKVNLKALYLQWGVRDAVEPKTETQVIDMLKPHQKLELTITGYGGTKFPIWLGDSLFSKLMLLKFDNCGTCTSLPSVGQLPFLKDPVISGMGRVKIVGSEFYGSSCSVSFPSLETLFFVDICSKLQGTLPERLLLLEKLNIFRCEQLLVTLQCLPALRELEIDGCKGVVLSSPTDLSSLKLVHSRDMAKEVFEQGLPKLERLEIQHVREQTYLWRSETRLPQDIRSLNRLQISRCPQLISLLRTVKIEDCNALESLPEAWMHNSNSSLESLKIRSCNSLVSFPDFALPSQLRTVTIKGCDALESLPEAWMQNSSTSLESLAIDSCDSLTYIARIQLPPSLKRLIIFRCDNLRFNSLRKLKISGGCPDLVSSPRFPASLTELKISDMPSLERLSSIGENLTSLKFLDLDNCPKLKYFSKQGLPKSLLRLIIDECPLIEKRCRKDKGKY</sequence>
<keyword evidence="1" id="KW-0433">Leucine-rich repeat</keyword>
<dbReference type="AlphaFoldDB" id="A0A067DDT6"/>
<dbReference type="Gene3D" id="1.10.10.10">
    <property type="entry name" value="Winged helix-like DNA-binding domain superfamily/Winged helix DNA-binding domain"/>
    <property type="match status" value="1"/>
</dbReference>